<keyword evidence="1" id="KW-0812">Transmembrane</keyword>
<keyword evidence="3" id="KW-1185">Reference proteome</keyword>
<gene>
    <name evidence="2" type="ORF">GMARGA_LOCUS10891</name>
</gene>
<evidence type="ECO:0000313" key="2">
    <source>
        <dbReference type="EMBL" id="CAG8679809.1"/>
    </source>
</evidence>
<organism evidence="2 3">
    <name type="scientific">Gigaspora margarita</name>
    <dbReference type="NCBI Taxonomy" id="4874"/>
    <lineage>
        <taxon>Eukaryota</taxon>
        <taxon>Fungi</taxon>
        <taxon>Fungi incertae sedis</taxon>
        <taxon>Mucoromycota</taxon>
        <taxon>Glomeromycotina</taxon>
        <taxon>Glomeromycetes</taxon>
        <taxon>Diversisporales</taxon>
        <taxon>Gigasporaceae</taxon>
        <taxon>Gigaspora</taxon>
    </lineage>
</organism>
<proteinExistence type="predicted"/>
<evidence type="ECO:0000256" key="1">
    <source>
        <dbReference type="SAM" id="Phobius"/>
    </source>
</evidence>
<dbReference type="Proteomes" id="UP000789901">
    <property type="component" value="Unassembled WGS sequence"/>
</dbReference>
<evidence type="ECO:0000313" key="3">
    <source>
        <dbReference type="Proteomes" id="UP000789901"/>
    </source>
</evidence>
<name>A0ABN7UV19_GIGMA</name>
<reference evidence="2 3" key="1">
    <citation type="submission" date="2021-06" db="EMBL/GenBank/DDBJ databases">
        <authorList>
            <person name="Kallberg Y."/>
            <person name="Tangrot J."/>
            <person name="Rosling A."/>
        </authorList>
    </citation>
    <scope>NUCLEOTIDE SEQUENCE [LARGE SCALE GENOMIC DNA]</scope>
    <source>
        <strain evidence="2 3">120-4 pot B 10/14</strain>
    </source>
</reference>
<sequence length="371" mass="41983">MFTHLCTSPHKTESPLVTLIRRIFILVFITSILTCFLILVVDIRSDLPSLKSTQEYKNYIPAPNIYFGFARGFIIGCAHINGTIRTSCNNAMIQPTFNASIQAYNGSYVSDVQMNKDLVLRFDLYSTENSSGLSLPVYMSIMDPGYGPNIAQYHSSIFPYNEPFVQLIEVKNIHFLSQNSNYIVRFTRKIRNILAPNDFGSYIGINRRNYPIPYVESNIEYLLYRNNTNGINWIAAMSITPASTFVENETEQRNRTVISLLGSISGIYAAIAAFYIFLFGPGIFSPWGYVQKSLISKEVLTFTADTPADTLEGLEKLSIEERVRRLEALDLFLYDHVIGVPFDRDSKAHKLDLKHGKNVKSGKCDKKEILG</sequence>
<accession>A0ABN7UV19</accession>
<protein>
    <submittedName>
        <fullName evidence="2">7424_t:CDS:1</fullName>
    </submittedName>
</protein>
<dbReference type="EMBL" id="CAJVQB010006217">
    <property type="protein sequence ID" value="CAG8679809.1"/>
    <property type="molecule type" value="Genomic_DNA"/>
</dbReference>
<feature type="transmembrane region" description="Helical" evidence="1">
    <location>
        <begin position="257"/>
        <end position="278"/>
    </location>
</feature>
<feature type="transmembrane region" description="Helical" evidence="1">
    <location>
        <begin position="20"/>
        <end position="41"/>
    </location>
</feature>
<comment type="caution">
    <text evidence="2">The sequence shown here is derived from an EMBL/GenBank/DDBJ whole genome shotgun (WGS) entry which is preliminary data.</text>
</comment>
<keyword evidence="1" id="KW-1133">Transmembrane helix</keyword>
<keyword evidence="1" id="KW-0472">Membrane</keyword>